<dbReference type="InParanoid" id="A0EF83"/>
<dbReference type="AlphaFoldDB" id="A0EF83"/>
<dbReference type="EMBL" id="CT868675">
    <property type="protein sequence ID" value="CAK93974.1"/>
    <property type="molecule type" value="Genomic_DNA"/>
</dbReference>
<keyword evidence="2" id="KW-1185">Reference proteome</keyword>
<dbReference type="HOGENOM" id="CLU_1032283_0_0_1"/>
<organism evidence="1 2">
    <name type="scientific">Paramecium tetraurelia</name>
    <dbReference type="NCBI Taxonomy" id="5888"/>
    <lineage>
        <taxon>Eukaryota</taxon>
        <taxon>Sar</taxon>
        <taxon>Alveolata</taxon>
        <taxon>Ciliophora</taxon>
        <taxon>Intramacronucleata</taxon>
        <taxon>Oligohymenophorea</taxon>
        <taxon>Peniculida</taxon>
        <taxon>Parameciidae</taxon>
        <taxon>Paramecium</taxon>
    </lineage>
</organism>
<proteinExistence type="predicted"/>
<protein>
    <submittedName>
        <fullName evidence="1">Uncharacterized protein</fullName>
    </submittedName>
</protein>
<dbReference type="Proteomes" id="UP000000600">
    <property type="component" value="Unassembled WGS sequence"/>
</dbReference>
<evidence type="ECO:0000313" key="1">
    <source>
        <dbReference type="EMBL" id="CAK93974.1"/>
    </source>
</evidence>
<dbReference type="GeneID" id="5047132"/>
<reference evidence="1 2" key="1">
    <citation type="journal article" date="2006" name="Nature">
        <title>Global trends of whole-genome duplications revealed by the ciliate Paramecium tetraurelia.</title>
        <authorList>
            <consortium name="Genoscope"/>
            <person name="Aury J.-M."/>
            <person name="Jaillon O."/>
            <person name="Duret L."/>
            <person name="Noel B."/>
            <person name="Jubin C."/>
            <person name="Porcel B.M."/>
            <person name="Segurens B."/>
            <person name="Daubin V."/>
            <person name="Anthouard V."/>
            <person name="Aiach N."/>
            <person name="Arnaiz O."/>
            <person name="Billaut A."/>
            <person name="Beisson J."/>
            <person name="Blanc I."/>
            <person name="Bouhouche K."/>
            <person name="Camara F."/>
            <person name="Duharcourt S."/>
            <person name="Guigo R."/>
            <person name="Gogendeau D."/>
            <person name="Katinka M."/>
            <person name="Keller A.-M."/>
            <person name="Kissmehl R."/>
            <person name="Klotz C."/>
            <person name="Koll F."/>
            <person name="Le Moue A."/>
            <person name="Lepere C."/>
            <person name="Malinsky S."/>
            <person name="Nowacki M."/>
            <person name="Nowak J.K."/>
            <person name="Plattner H."/>
            <person name="Poulain J."/>
            <person name="Ruiz F."/>
            <person name="Serrano V."/>
            <person name="Zagulski M."/>
            <person name="Dessen P."/>
            <person name="Betermier M."/>
            <person name="Weissenbach J."/>
            <person name="Scarpelli C."/>
            <person name="Schachter V."/>
            <person name="Sperling L."/>
            <person name="Meyer E."/>
            <person name="Cohen J."/>
            <person name="Wincker P."/>
        </authorList>
    </citation>
    <scope>NUCLEOTIDE SEQUENCE [LARGE SCALE GENOMIC DNA]</scope>
    <source>
        <strain evidence="1 2">Stock d4-2</strain>
    </source>
</reference>
<name>A0EF83_PARTE</name>
<dbReference type="KEGG" id="ptm:GSPATT00026297001"/>
<evidence type="ECO:0000313" key="2">
    <source>
        <dbReference type="Proteomes" id="UP000000600"/>
    </source>
</evidence>
<gene>
    <name evidence="1" type="ORF">GSPATT00026297001</name>
</gene>
<dbReference type="OMA" id="NCFTNRD"/>
<dbReference type="RefSeq" id="XP_001461347.1">
    <property type="nucleotide sequence ID" value="XM_001461310.1"/>
</dbReference>
<accession>A0EF83</accession>
<sequence>MSSNYEKSGIRQYHGWLTKTRLGKRIDEAKAQQQRWVLGKDEAKVKSYVNTRMLNQRLQTQSNENPIRTDLSTAEGLQLQENKSDDKKQKFDKLKRQPPTFFEKIPKDPITLMNSTRKNKYIQINILAKSKQAVKDHIVNHNLQQQSPAQDSAVRELLDSFQTQFNFRTAIDAKKKRQVEDLKAKYLKTFFIKNIPTRDKVVYKYYGENQFNCFTNRDEQYKLFRSQMKNECSQKPFTQSFQTQTQTFCNESNGCTGYCQYLKELYKKNHQSLKNLSELTSSN</sequence>